<comment type="caution">
    <text evidence="2">The sequence shown here is derived from an EMBL/GenBank/DDBJ whole genome shotgun (WGS) entry which is preliminary data.</text>
</comment>
<dbReference type="EMBL" id="BMAT01005592">
    <property type="protein sequence ID" value="GFR96615.1"/>
    <property type="molecule type" value="Genomic_DNA"/>
</dbReference>
<sequence length="105" mass="11268">MSTAHVTYAIFLCSQWLSIPKTSSAPLFLDDQHQCLERPRLDHSGHSIQIANLDTRFESVVSDCSRDKTRDNKVTPGAAAVVVVVAAAIKVVVAVVAVVVVVVVV</sequence>
<dbReference type="Proteomes" id="UP000762676">
    <property type="component" value="Unassembled WGS sequence"/>
</dbReference>
<proteinExistence type="predicted"/>
<keyword evidence="1" id="KW-1133">Transmembrane helix</keyword>
<name>A0AAV4HIN5_9GAST</name>
<keyword evidence="3" id="KW-1185">Reference proteome</keyword>
<evidence type="ECO:0000256" key="1">
    <source>
        <dbReference type="SAM" id="Phobius"/>
    </source>
</evidence>
<reference evidence="2 3" key="1">
    <citation type="journal article" date="2021" name="Elife">
        <title>Chloroplast acquisition without the gene transfer in kleptoplastic sea slugs, Plakobranchus ocellatus.</title>
        <authorList>
            <person name="Maeda T."/>
            <person name="Takahashi S."/>
            <person name="Yoshida T."/>
            <person name="Shimamura S."/>
            <person name="Takaki Y."/>
            <person name="Nagai Y."/>
            <person name="Toyoda A."/>
            <person name="Suzuki Y."/>
            <person name="Arimoto A."/>
            <person name="Ishii H."/>
            <person name="Satoh N."/>
            <person name="Nishiyama T."/>
            <person name="Hasebe M."/>
            <person name="Maruyama T."/>
            <person name="Minagawa J."/>
            <person name="Obokata J."/>
            <person name="Shigenobu S."/>
        </authorList>
    </citation>
    <scope>NUCLEOTIDE SEQUENCE [LARGE SCALE GENOMIC DNA]</scope>
</reference>
<accession>A0AAV4HIN5</accession>
<organism evidence="2 3">
    <name type="scientific">Elysia marginata</name>
    <dbReference type="NCBI Taxonomy" id="1093978"/>
    <lineage>
        <taxon>Eukaryota</taxon>
        <taxon>Metazoa</taxon>
        <taxon>Spiralia</taxon>
        <taxon>Lophotrochozoa</taxon>
        <taxon>Mollusca</taxon>
        <taxon>Gastropoda</taxon>
        <taxon>Heterobranchia</taxon>
        <taxon>Euthyneura</taxon>
        <taxon>Panpulmonata</taxon>
        <taxon>Sacoglossa</taxon>
        <taxon>Placobranchoidea</taxon>
        <taxon>Plakobranchidae</taxon>
        <taxon>Elysia</taxon>
    </lineage>
</organism>
<protein>
    <submittedName>
        <fullName evidence="2">Uncharacterized protein</fullName>
    </submittedName>
</protein>
<keyword evidence="1" id="KW-0472">Membrane</keyword>
<evidence type="ECO:0000313" key="3">
    <source>
        <dbReference type="Proteomes" id="UP000762676"/>
    </source>
</evidence>
<keyword evidence="1" id="KW-0812">Transmembrane</keyword>
<evidence type="ECO:0000313" key="2">
    <source>
        <dbReference type="EMBL" id="GFR96615.1"/>
    </source>
</evidence>
<gene>
    <name evidence="2" type="ORF">ElyMa_002725000</name>
</gene>
<feature type="transmembrane region" description="Helical" evidence="1">
    <location>
        <begin position="78"/>
        <end position="104"/>
    </location>
</feature>
<dbReference type="AlphaFoldDB" id="A0AAV4HIN5"/>